<keyword evidence="3" id="KW-1185">Reference proteome</keyword>
<dbReference type="InterPro" id="IPR032710">
    <property type="entry name" value="NTF2-like_dom_sf"/>
</dbReference>
<evidence type="ECO:0000313" key="2">
    <source>
        <dbReference type="EMBL" id="SFG99970.1"/>
    </source>
</evidence>
<organism evidence="2 3">
    <name type="scientific">Neptunomonas qingdaonensis</name>
    <dbReference type="NCBI Taxonomy" id="1045558"/>
    <lineage>
        <taxon>Bacteria</taxon>
        <taxon>Pseudomonadati</taxon>
        <taxon>Pseudomonadota</taxon>
        <taxon>Gammaproteobacteria</taxon>
        <taxon>Oceanospirillales</taxon>
        <taxon>Oceanospirillaceae</taxon>
        <taxon>Neptunomonas</taxon>
    </lineage>
</organism>
<feature type="domain" description="SnoaL-like" evidence="1">
    <location>
        <begin position="14"/>
        <end position="115"/>
    </location>
</feature>
<proteinExistence type="predicted"/>
<name>A0A1I2WF68_9GAMM</name>
<protein>
    <recommendedName>
        <fullName evidence="1">SnoaL-like domain-containing protein</fullName>
    </recommendedName>
</protein>
<gene>
    <name evidence="2" type="ORF">SAMN05216175_1274</name>
</gene>
<dbReference type="InterPro" id="IPR037401">
    <property type="entry name" value="SnoaL-like"/>
</dbReference>
<dbReference type="Proteomes" id="UP000198623">
    <property type="component" value="Unassembled WGS sequence"/>
</dbReference>
<evidence type="ECO:0000259" key="1">
    <source>
        <dbReference type="Pfam" id="PF12680"/>
    </source>
</evidence>
<dbReference type="Pfam" id="PF12680">
    <property type="entry name" value="SnoaL_2"/>
    <property type="match status" value="1"/>
</dbReference>
<sequence length="131" mass="14687">MMEAIHPNLSLLKNLNLQDLDACKSFVADDFVWHYFNRHLPELQGDYLGLDGLKSFFAKLGERSGSSFRVNVIDSRTAGDELVVTQVCNCMNFEGSSMEFDAVVVWRIVNGQITEAWDIPAVNTIRSIGKS</sequence>
<dbReference type="AlphaFoldDB" id="A0A1I2WF68"/>
<accession>A0A1I2WF68</accession>
<dbReference type="RefSeq" id="WP_198064173.1">
    <property type="nucleotide sequence ID" value="NZ_FOOU01000027.1"/>
</dbReference>
<dbReference type="Gene3D" id="3.10.450.50">
    <property type="match status" value="1"/>
</dbReference>
<dbReference type="EMBL" id="FOOU01000027">
    <property type="protein sequence ID" value="SFG99970.1"/>
    <property type="molecule type" value="Genomic_DNA"/>
</dbReference>
<reference evidence="3" key="1">
    <citation type="submission" date="2016-10" db="EMBL/GenBank/DDBJ databases">
        <authorList>
            <person name="Varghese N."/>
            <person name="Submissions S."/>
        </authorList>
    </citation>
    <scope>NUCLEOTIDE SEQUENCE [LARGE SCALE GENOMIC DNA]</scope>
    <source>
        <strain evidence="3">CGMCC 1.10971</strain>
    </source>
</reference>
<dbReference type="SUPFAM" id="SSF54427">
    <property type="entry name" value="NTF2-like"/>
    <property type="match status" value="1"/>
</dbReference>
<evidence type="ECO:0000313" key="3">
    <source>
        <dbReference type="Proteomes" id="UP000198623"/>
    </source>
</evidence>